<comment type="caution">
    <text evidence="3">The sequence shown here is derived from an EMBL/GenBank/DDBJ whole genome shotgun (WGS) entry which is preliminary data.</text>
</comment>
<evidence type="ECO:0000313" key="4">
    <source>
        <dbReference type="Proteomes" id="UP000886595"/>
    </source>
</evidence>
<feature type="compositionally biased region" description="Low complexity" evidence="1">
    <location>
        <begin position="59"/>
        <end position="76"/>
    </location>
</feature>
<name>A0A8X7VM69_BRACI</name>
<organism evidence="3 4">
    <name type="scientific">Brassica carinata</name>
    <name type="common">Ethiopian mustard</name>
    <name type="synonym">Abyssinian cabbage</name>
    <dbReference type="NCBI Taxonomy" id="52824"/>
    <lineage>
        <taxon>Eukaryota</taxon>
        <taxon>Viridiplantae</taxon>
        <taxon>Streptophyta</taxon>
        <taxon>Embryophyta</taxon>
        <taxon>Tracheophyta</taxon>
        <taxon>Spermatophyta</taxon>
        <taxon>Magnoliopsida</taxon>
        <taxon>eudicotyledons</taxon>
        <taxon>Gunneridae</taxon>
        <taxon>Pentapetalae</taxon>
        <taxon>rosids</taxon>
        <taxon>malvids</taxon>
        <taxon>Brassicales</taxon>
        <taxon>Brassicaceae</taxon>
        <taxon>Brassiceae</taxon>
        <taxon>Brassica</taxon>
    </lineage>
</organism>
<evidence type="ECO:0000256" key="2">
    <source>
        <dbReference type="SAM" id="Phobius"/>
    </source>
</evidence>
<dbReference type="Proteomes" id="UP000886595">
    <property type="component" value="Unassembled WGS sequence"/>
</dbReference>
<dbReference type="PANTHER" id="PTHR34364:SF1">
    <property type="entry name" value="WAS_WASL-INTERACTING FAMILY PROTEIN"/>
    <property type="match status" value="1"/>
</dbReference>
<keyword evidence="2" id="KW-1133">Transmembrane helix</keyword>
<feature type="transmembrane region" description="Helical" evidence="2">
    <location>
        <begin position="99"/>
        <end position="117"/>
    </location>
</feature>
<reference evidence="3 4" key="1">
    <citation type="submission" date="2020-02" db="EMBL/GenBank/DDBJ databases">
        <authorList>
            <person name="Ma Q."/>
            <person name="Huang Y."/>
            <person name="Song X."/>
            <person name="Pei D."/>
        </authorList>
    </citation>
    <scope>NUCLEOTIDE SEQUENCE [LARGE SCALE GENOMIC DNA]</scope>
    <source>
        <strain evidence="3">Sxm20200214</strain>
        <tissue evidence="3">Leaf</tissue>
    </source>
</reference>
<feature type="region of interest" description="Disordered" evidence="1">
    <location>
        <begin position="57"/>
        <end position="87"/>
    </location>
</feature>
<evidence type="ECO:0000256" key="1">
    <source>
        <dbReference type="SAM" id="MobiDB-lite"/>
    </source>
</evidence>
<dbReference type="AlphaFoldDB" id="A0A8X7VM69"/>
<dbReference type="OrthoDB" id="1907935at2759"/>
<protein>
    <submittedName>
        <fullName evidence="3">Uncharacterized protein</fullName>
    </submittedName>
</protein>
<sequence>MERKKNINICEEEVKEEFFLIGASKELKIAMSEEGPKLFTNKPKKKDIIAQLKHVEANGTTSPPSNPAAAAAASYTMGGGSAPPLPPPPKESFARRYKYMWPLLLTVNLAVGGYLFFRTKKKDIEPATEEISAKSDSVAAPVTIEKPVSSTVGSVAEPVVVKAREPIPEKQQRELFKWMLEEKRKVKPKNAQEKKRIDEEKAILKQLIASKTIPTL</sequence>
<dbReference type="PANTHER" id="PTHR34364">
    <property type="entry name" value="WAS/WASL-INTERACTING FAMILY PROTEIN"/>
    <property type="match status" value="1"/>
</dbReference>
<keyword evidence="2" id="KW-0812">Transmembrane</keyword>
<accession>A0A8X7VM69</accession>
<keyword evidence="4" id="KW-1185">Reference proteome</keyword>
<gene>
    <name evidence="3" type="ORF">Bca52824_016987</name>
</gene>
<dbReference type="EMBL" id="JAAMPC010000004">
    <property type="protein sequence ID" value="KAG2313865.1"/>
    <property type="molecule type" value="Genomic_DNA"/>
</dbReference>
<proteinExistence type="predicted"/>
<keyword evidence="2" id="KW-0472">Membrane</keyword>
<evidence type="ECO:0000313" key="3">
    <source>
        <dbReference type="EMBL" id="KAG2313865.1"/>
    </source>
</evidence>